<dbReference type="InterPro" id="IPR050582">
    <property type="entry name" value="HAD-like_SerB"/>
</dbReference>
<dbReference type="AlphaFoldDB" id="A0A0P7J289"/>
<keyword evidence="4" id="KW-0028">Amino-acid biosynthesis</keyword>
<dbReference type="Proteomes" id="UP000050471">
    <property type="component" value="Unassembled WGS sequence"/>
</dbReference>
<evidence type="ECO:0000256" key="6">
    <source>
        <dbReference type="ARBA" id="ARBA00022801"/>
    </source>
</evidence>
<organism evidence="11 12">
    <name type="scientific">Aliiroseovarius crassostreae</name>
    <dbReference type="NCBI Taxonomy" id="154981"/>
    <lineage>
        <taxon>Bacteria</taxon>
        <taxon>Pseudomonadati</taxon>
        <taxon>Pseudomonadota</taxon>
        <taxon>Alphaproteobacteria</taxon>
        <taxon>Rhodobacterales</taxon>
        <taxon>Paracoccaceae</taxon>
        <taxon>Aliiroseovarius</taxon>
    </lineage>
</organism>
<comment type="caution">
    <text evidence="11">The sequence shown here is derived from an EMBL/GenBank/DDBJ whole genome shotgun (WGS) entry which is preliminary data.</text>
</comment>
<evidence type="ECO:0000256" key="5">
    <source>
        <dbReference type="ARBA" id="ARBA00022723"/>
    </source>
</evidence>
<keyword evidence="7" id="KW-0460">Magnesium</keyword>
<keyword evidence="8" id="KW-0718">Serine biosynthesis</keyword>
<evidence type="ECO:0000313" key="12">
    <source>
        <dbReference type="Proteomes" id="UP000050471"/>
    </source>
</evidence>
<dbReference type="Pfam" id="PF12710">
    <property type="entry name" value="HAD"/>
    <property type="match status" value="1"/>
</dbReference>
<dbReference type="SUPFAM" id="SSF56784">
    <property type="entry name" value="HAD-like"/>
    <property type="match status" value="1"/>
</dbReference>
<protein>
    <recommendedName>
        <fullName evidence="3">phosphoserine phosphatase</fullName>
        <ecNumber evidence="3">3.1.3.3</ecNumber>
    </recommendedName>
</protein>
<dbReference type="GO" id="GO:0000287">
    <property type="term" value="F:magnesium ion binding"/>
    <property type="evidence" value="ECO:0007669"/>
    <property type="project" value="TreeGrafter"/>
</dbReference>
<evidence type="ECO:0000256" key="3">
    <source>
        <dbReference type="ARBA" id="ARBA00012640"/>
    </source>
</evidence>
<dbReference type="PANTHER" id="PTHR43344">
    <property type="entry name" value="PHOSPHOSERINE PHOSPHATASE"/>
    <property type="match status" value="1"/>
</dbReference>
<dbReference type="InterPro" id="IPR036412">
    <property type="entry name" value="HAD-like_sf"/>
</dbReference>
<proteinExistence type="predicted"/>
<dbReference type="GO" id="GO:0005737">
    <property type="term" value="C:cytoplasm"/>
    <property type="evidence" value="ECO:0007669"/>
    <property type="project" value="TreeGrafter"/>
</dbReference>
<evidence type="ECO:0000256" key="8">
    <source>
        <dbReference type="ARBA" id="ARBA00023299"/>
    </source>
</evidence>
<evidence type="ECO:0000256" key="9">
    <source>
        <dbReference type="ARBA" id="ARBA00048138"/>
    </source>
</evidence>
<gene>
    <name evidence="11" type="ORF">AKJ29_03940</name>
</gene>
<evidence type="ECO:0000256" key="2">
    <source>
        <dbReference type="ARBA" id="ARBA00005135"/>
    </source>
</evidence>
<keyword evidence="5" id="KW-0479">Metal-binding</keyword>
<comment type="pathway">
    <text evidence="2">Amino-acid biosynthesis; L-serine biosynthesis; L-serine from 3-phospho-D-glycerate: step 3/3.</text>
</comment>
<dbReference type="InterPro" id="IPR023214">
    <property type="entry name" value="HAD_sf"/>
</dbReference>
<evidence type="ECO:0000256" key="4">
    <source>
        <dbReference type="ARBA" id="ARBA00022605"/>
    </source>
</evidence>
<dbReference type="RefSeq" id="WP_055192791.1">
    <property type="nucleotide sequence ID" value="NZ_FPBS01000003.1"/>
</dbReference>
<evidence type="ECO:0000313" key="11">
    <source>
        <dbReference type="EMBL" id="KPN61757.1"/>
    </source>
</evidence>
<dbReference type="Gene3D" id="3.40.50.1000">
    <property type="entry name" value="HAD superfamily/HAD-like"/>
    <property type="match status" value="1"/>
</dbReference>
<evidence type="ECO:0000256" key="7">
    <source>
        <dbReference type="ARBA" id="ARBA00022842"/>
    </source>
</evidence>
<keyword evidence="6" id="KW-0378">Hydrolase</keyword>
<dbReference type="PANTHER" id="PTHR43344:SF2">
    <property type="entry name" value="PHOSPHOSERINE PHOSPHATASE"/>
    <property type="match status" value="1"/>
</dbReference>
<dbReference type="EMBL" id="LKBA01000024">
    <property type="protein sequence ID" value="KPN61757.1"/>
    <property type="molecule type" value="Genomic_DNA"/>
</dbReference>
<dbReference type="NCBIfam" id="TIGR01488">
    <property type="entry name" value="HAD-SF-IB"/>
    <property type="match status" value="1"/>
</dbReference>
<accession>A0A0P7J289</accession>
<sequence length="215" mass="23547">MNLNKGAGRTLAQDVKYVFDLDGTLTRVETLPLIARHFHIEEEIAELTERTIRGHIPFEDSFLKRVGILGLFPVNEVDQLLADIPLFEGLLEFIQRRQSDCIVATGNLDVWISTLLMRFGCQVHSSCGQVVDGKVSGVTHILRKADVVADLQARGNYVVFVGDGDNDAGAMRLADLSIACGLVHEPAEAVIAAADHIAYRETRLLDLLADITTPA</sequence>
<dbReference type="GO" id="GO:0006564">
    <property type="term" value="P:L-serine biosynthetic process"/>
    <property type="evidence" value="ECO:0007669"/>
    <property type="project" value="UniProtKB-KW"/>
</dbReference>
<keyword evidence="12" id="KW-1185">Reference proteome</keyword>
<reference evidence="11 12" key="1">
    <citation type="submission" date="2015-09" db="EMBL/GenBank/DDBJ databases">
        <title>Draft genome sequence of Aliiroseovarius crassostreae CV919-312TSm, the causative agent of Roseovarius Oyster Disease (formerly Juvenile Oyster Disease).</title>
        <authorList>
            <person name="Kessner L."/>
            <person name="Spinard E."/>
            <person name="Nelson D."/>
        </authorList>
    </citation>
    <scope>NUCLEOTIDE SEQUENCE [LARGE SCALE GENOMIC DNA]</scope>
    <source>
        <strain evidence="11 12">CV919-312</strain>
    </source>
</reference>
<dbReference type="EC" id="3.1.3.3" evidence="3"/>
<comment type="catalytic activity">
    <reaction evidence="10">
        <text>O-phospho-D-serine + H2O = D-serine + phosphate</text>
        <dbReference type="Rhea" id="RHEA:24873"/>
        <dbReference type="ChEBI" id="CHEBI:15377"/>
        <dbReference type="ChEBI" id="CHEBI:35247"/>
        <dbReference type="ChEBI" id="CHEBI:43474"/>
        <dbReference type="ChEBI" id="CHEBI:58680"/>
        <dbReference type="EC" id="3.1.3.3"/>
    </reaction>
</comment>
<evidence type="ECO:0000256" key="10">
    <source>
        <dbReference type="ARBA" id="ARBA00048523"/>
    </source>
</evidence>
<name>A0A0P7J289_9RHOB</name>
<dbReference type="OrthoDB" id="9760802at2"/>
<comment type="catalytic activity">
    <reaction evidence="9">
        <text>O-phospho-L-serine + H2O = L-serine + phosphate</text>
        <dbReference type="Rhea" id="RHEA:21208"/>
        <dbReference type="ChEBI" id="CHEBI:15377"/>
        <dbReference type="ChEBI" id="CHEBI:33384"/>
        <dbReference type="ChEBI" id="CHEBI:43474"/>
        <dbReference type="ChEBI" id="CHEBI:57524"/>
        <dbReference type="EC" id="3.1.3.3"/>
    </reaction>
</comment>
<comment type="cofactor">
    <cofactor evidence="1">
        <name>Mg(2+)</name>
        <dbReference type="ChEBI" id="CHEBI:18420"/>
    </cofactor>
</comment>
<dbReference type="STRING" id="154981.AKJ29_03940"/>
<dbReference type="GO" id="GO:0036424">
    <property type="term" value="F:L-phosphoserine phosphatase activity"/>
    <property type="evidence" value="ECO:0007669"/>
    <property type="project" value="TreeGrafter"/>
</dbReference>
<evidence type="ECO:0000256" key="1">
    <source>
        <dbReference type="ARBA" id="ARBA00001946"/>
    </source>
</evidence>